<dbReference type="EMBL" id="JACIEH010000001">
    <property type="protein sequence ID" value="MBB4097246.1"/>
    <property type="molecule type" value="Genomic_DNA"/>
</dbReference>
<reference evidence="2 3" key="1">
    <citation type="submission" date="2020-08" db="EMBL/GenBank/DDBJ databases">
        <title>Genomic Encyclopedia of Type Strains, Phase IV (KMG-IV): sequencing the most valuable type-strain genomes for metagenomic binning, comparative biology and taxonomic classification.</title>
        <authorList>
            <person name="Goeker M."/>
        </authorList>
    </citation>
    <scope>NUCLEOTIDE SEQUENCE [LARGE SCALE GENOMIC DNA]</scope>
    <source>
        <strain evidence="2 3">DSM 101806</strain>
    </source>
</reference>
<dbReference type="Proteomes" id="UP000557392">
    <property type="component" value="Unassembled WGS sequence"/>
</dbReference>
<dbReference type="AlphaFoldDB" id="A0A7W6JRP0"/>
<proteinExistence type="predicted"/>
<protein>
    <submittedName>
        <fullName evidence="2">Uncharacterized protein</fullName>
    </submittedName>
</protein>
<sequence length="49" mass="5051">MTGLEKHQGSGNKIMNANAAYYRNAFFSVALSVAASLVIMAGTAGLMTA</sequence>
<keyword evidence="1" id="KW-1133">Transmembrane helix</keyword>
<accession>A0A7W6JRP0</accession>
<keyword evidence="1" id="KW-0472">Membrane</keyword>
<evidence type="ECO:0000313" key="2">
    <source>
        <dbReference type="EMBL" id="MBB4097246.1"/>
    </source>
</evidence>
<evidence type="ECO:0000256" key="1">
    <source>
        <dbReference type="SAM" id="Phobius"/>
    </source>
</evidence>
<dbReference type="RefSeq" id="WP_183994722.1">
    <property type="nucleotide sequence ID" value="NZ_JACIEH010000001.1"/>
</dbReference>
<keyword evidence="1" id="KW-0812">Transmembrane</keyword>
<gene>
    <name evidence="2" type="ORF">GGR46_000779</name>
</gene>
<name>A0A7W6JRP0_9SPHN</name>
<organism evidence="2 3">
    <name type="scientific">Sphingomonas kyeonggiensis</name>
    <dbReference type="NCBI Taxonomy" id="1268553"/>
    <lineage>
        <taxon>Bacteria</taxon>
        <taxon>Pseudomonadati</taxon>
        <taxon>Pseudomonadota</taxon>
        <taxon>Alphaproteobacteria</taxon>
        <taxon>Sphingomonadales</taxon>
        <taxon>Sphingomonadaceae</taxon>
        <taxon>Sphingomonas</taxon>
    </lineage>
</organism>
<comment type="caution">
    <text evidence="2">The sequence shown here is derived from an EMBL/GenBank/DDBJ whole genome shotgun (WGS) entry which is preliminary data.</text>
</comment>
<keyword evidence="3" id="KW-1185">Reference proteome</keyword>
<feature type="transmembrane region" description="Helical" evidence="1">
    <location>
        <begin position="25"/>
        <end position="47"/>
    </location>
</feature>
<evidence type="ECO:0000313" key="3">
    <source>
        <dbReference type="Proteomes" id="UP000557392"/>
    </source>
</evidence>